<reference evidence="1" key="1">
    <citation type="submission" date="2014-11" db="EMBL/GenBank/DDBJ databases">
        <authorList>
            <person name="Amaro Gonzalez C."/>
        </authorList>
    </citation>
    <scope>NUCLEOTIDE SEQUENCE</scope>
</reference>
<evidence type="ECO:0000313" key="1">
    <source>
        <dbReference type="EMBL" id="JAH10199.1"/>
    </source>
</evidence>
<dbReference type="AlphaFoldDB" id="A0A0E9Q0A8"/>
<sequence length="16" mass="1634">MDTATVTSPIDVTVAL</sequence>
<name>A0A0E9Q0A8_ANGAN</name>
<protein>
    <submittedName>
        <fullName evidence="1">Uncharacterized protein</fullName>
    </submittedName>
</protein>
<proteinExistence type="predicted"/>
<accession>A0A0E9Q0A8</accession>
<reference evidence="1" key="2">
    <citation type="journal article" date="2015" name="Fish Shellfish Immunol.">
        <title>Early steps in the European eel (Anguilla anguilla)-Vibrio vulnificus interaction in the gills: Role of the RtxA13 toxin.</title>
        <authorList>
            <person name="Callol A."/>
            <person name="Pajuelo D."/>
            <person name="Ebbesson L."/>
            <person name="Teles M."/>
            <person name="MacKenzie S."/>
            <person name="Amaro C."/>
        </authorList>
    </citation>
    <scope>NUCLEOTIDE SEQUENCE</scope>
</reference>
<organism evidence="1">
    <name type="scientific">Anguilla anguilla</name>
    <name type="common">European freshwater eel</name>
    <name type="synonym">Muraena anguilla</name>
    <dbReference type="NCBI Taxonomy" id="7936"/>
    <lineage>
        <taxon>Eukaryota</taxon>
        <taxon>Metazoa</taxon>
        <taxon>Chordata</taxon>
        <taxon>Craniata</taxon>
        <taxon>Vertebrata</taxon>
        <taxon>Euteleostomi</taxon>
        <taxon>Actinopterygii</taxon>
        <taxon>Neopterygii</taxon>
        <taxon>Teleostei</taxon>
        <taxon>Anguilliformes</taxon>
        <taxon>Anguillidae</taxon>
        <taxon>Anguilla</taxon>
    </lineage>
</organism>
<dbReference type="EMBL" id="GBXM01098378">
    <property type="protein sequence ID" value="JAH10199.1"/>
    <property type="molecule type" value="Transcribed_RNA"/>
</dbReference>